<organism evidence="1 2">
    <name type="scientific">Pomacea canaliculata</name>
    <name type="common">Golden apple snail</name>
    <dbReference type="NCBI Taxonomy" id="400727"/>
    <lineage>
        <taxon>Eukaryota</taxon>
        <taxon>Metazoa</taxon>
        <taxon>Spiralia</taxon>
        <taxon>Lophotrochozoa</taxon>
        <taxon>Mollusca</taxon>
        <taxon>Gastropoda</taxon>
        <taxon>Caenogastropoda</taxon>
        <taxon>Architaenioglossa</taxon>
        <taxon>Ampullarioidea</taxon>
        <taxon>Ampullariidae</taxon>
        <taxon>Pomacea</taxon>
    </lineage>
</organism>
<reference evidence="1 2" key="1">
    <citation type="submission" date="2018-04" db="EMBL/GenBank/DDBJ databases">
        <title>The genome of golden apple snail Pomacea canaliculata provides insight into stress tolerance and invasive adaptation.</title>
        <authorList>
            <person name="Liu C."/>
            <person name="Liu B."/>
            <person name="Ren Y."/>
            <person name="Zhang Y."/>
            <person name="Wang H."/>
            <person name="Li S."/>
            <person name="Jiang F."/>
            <person name="Yin L."/>
            <person name="Zhang G."/>
            <person name="Qian W."/>
            <person name="Fan W."/>
        </authorList>
    </citation>
    <scope>NUCLEOTIDE SEQUENCE [LARGE SCALE GENOMIC DNA]</scope>
    <source>
        <strain evidence="1">SZHN2017</strain>
        <tissue evidence="1">Muscle</tissue>
    </source>
</reference>
<dbReference type="AlphaFoldDB" id="A0A2T7P3D4"/>
<dbReference type="EMBL" id="PZQS01000006">
    <property type="protein sequence ID" value="PVD27916.1"/>
    <property type="molecule type" value="Genomic_DNA"/>
</dbReference>
<dbReference type="Proteomes" id="UP000245119">
    <property type="component" value="Linkage Group LG6"/>
</dbReference>
<sequence>MGSSCCCTLDAQARWCPHTDAYTGIHLSLVPVLCSSVPGNSQIEFSRERRDTRDGFGSIFVENVGIGDRYDQTLTRVHSDRRHAWTLVDAVRASPAGWAPGLGACGTSGVRAGWGPLHRLPGSVSGGVGRGLGVNPALVTGVGVKGHGMGAARDPHCLASREATLGRTCQGQTLCDVLSGNVVSCM</sequence>
<comment type="caution">
    <text evidence="1">The sequence shown here is derived from an EMBL/GenBank/DDBJ whole genome shotgun (WGS) entry which is preliminary data.</text>
</comment>
<evidence type="ECO:0000313" key="1">
    <source>
        <dbReference type="EMBL" id="PVD27916.1"/>
    </source>
</evidence>
<evidence type="ECO:0000313" key="2">
    <source>
        <dbReference type="Proteomes" id="UP000245119"/>
    </source>
</evidence>
<name>A0A2T7P3D4_POMCA</name>
<accession>A0A2T7P3D4</accession>
<keyword evidence="2" id="KW-1185">Reference proteome</keyword>
<gene>
    <name evidence="1" type="ORF">C0Q70_10491</name>
</gene>
<protein>
    <submittedName>
        <fullName evidence="1">Uncharacterized protein</fullName>
    </submittedName>
</protein>
<proteinExistence type="predicted"/>